<dbReference type="Proteomes" id="UP000070475">
    <property type="component" value="Unassembled WGS sequence"/>
</dbReference>
<dbReference type="GO" id="GO:0016787">
    <property type="term" value="F:hydrolase activity"/>
    <property type="evidence" value="ECO:0007669"/>
    <property type="project" value="UniProtKB-KW"/>
</dbReference>
<keyword evidence="4" id="KW-1185">Reference proteome</keyword>
<evidence type="ECO:0000259" key="2">
    <source>
        <dbReference type="Pfam" id="PF04909"/>
    </source>
</evidence>
<organism evidence="3 4">
    <name type="scientific">Paenibacillus riograndensis</name>
    <dbReference type="NCBI Taxonomy" id="483937"/>
    <lineage>
        <taxon>Bacteria</taxon>
        <taxon>Bacillati</taxon>
        <taxon>Bacillota</taxon>
        <taxon>Bacilli</taxon>
        <taxon>Bacillales</taxon>
        <taxon>Paenibacillaceae</taxon>
        <taxon>Paenibacillus</taxon>
        <taxon>Paenibacillus sonchi group</taxon>
    </lineage>
</organism>
<dbReference type="EMBL" id="LIRB01000101">
    <property type="protein sequence ID" value="KWX80406.1"/>
    <property type="molecule type" value="Genomic_DNA"/>
</dbReference>
<name>A0A132UAH7_9BACL</name>
<gene>
    <name evidence="3" type="ORF">AMQ84_03965</name>
</gene>
<reference evidence="3 4" key="1">
    <citation type="submission" date="2015-08" db="EMBL/GenBank/DDBJ databases">
        <title>Genomes of Paenibacillus riograndensis.</title>
        <authorList>
            <person name="Sant'Anna F.H."/>
            <person name="Souza R."/>
            <person name="Ambrosini A."/>
            <person name="Bach E."/>
            <person name="Fernandes G."/>
            <person name="Balsanelli E."/>
            <person name="Baura V.A."/>
            <person name="Pedrosa F.O."/>
            <person name="Souza E.M."/>
            <person name="Passaglia L."/>
        </authorList>
    </citation>
    <scope>NUCLEOTIDE SEQUENCE [LARGE SCALE GENOMIC DNA]</scope>
    <source>
        <strain evidence="3 4">CAS34</strain>
    </source>
</reference>
<protein>
    <submittedName>
        <fullName evidence="3">Amidohydrolase</fullName>
    </submittedName>
</protein>
<dbReference type="InterPro" id="IPR032466">
    <property type="entry name" value="Metal_Hydrolase"/>
</dbReference>
<dbReference type="InterPro" id="IPR006680">
    <property type="entry name" value="Amidohydro-rel"/>
</dbReference>
<dbReference type="PATRIC" id="fig|483937.3.peg.5103"/>
<proteinExistence type="predicted"/>
<comment type="caution">
    <text evidence="3">The sequence shown here is derived from an EMBL/GenBank/DDBJ whole genome shotgun (WGS) entry which is preliminary data.</text>
</comment>
<dbReference type="AlphaFoldDB" id="A0A132UAH7"/>
<evidence type="ECO:0000313" key="3">
    <source>
        <dbReference type="EMBL" id="KWX80406.1"/>
    </source>
</evidence>
<accession>A0A132UAH7</accession>
<keyword evidence="1" id="KW-0456">Lyase</keyword>
<dbReference type="OrthoDB" id="9771932at2"/>
<sequence>MIIDAHVHPIYFDTICGDDSALKFRSEQFGVYKQSPYSYEEIIAEMTFGKIDRSILLPLDLTTQSGGCIVSNEEIRKIIDRHPGSFIGFASVDPYRKDALEVLENAFANLKLSGLKLNPSKQQFYPDDKLLWPIYEKCREHNKPIMFHAGLSWEPNAFAKYANPVHFEQVAVEFPELRMCLAHFAWPWVREMMMLMIKYPNVYTDTSMLYMDSFNDFMERIFMKEMDPLTLERNFPKQVMFGSNTPRFRAFKLKKAIENLPFSEQVKANIFGGNALAFLGEEK</sequence>
<dbReference type="SUPFAM" id="SSF51556">
    <property type="entry name" value="Metallo-dependent hydrolases"/>
    <property type="match status" value="1"/>
</dbReference>
<dbReference type="Gene3D" id="3.20.20.140">
    <property type="entry name" value="Metal-dependent hydrolases"/>
    <property type="match status" value="1"/>
</dbReference>
<dbReference type="Pfam" id="PF04909">
    <property type="entry name" value="Amidohydro_2"/>
    <property type="match status" value="1"/>
</dbReference>
<dbReference type="InterPro" id="IPR032465">
    <property type="entry name" value="ACMSD"/>
</dbReference>
<dbReference type="RefSeq" id="WP_060859367.1">
    <property type="nucleotide sequence ID" value="NZ_LIRB01000101.1"/>
</dbReference>
<dbReference type="PANTHER" id="PTHR21240:SF19">
    <property type="entry name" value="CATALYTIC_ HYDROLASE"/>
    <property type="match status" value="1"/>
</dbReference>
<feature type="domain" description="Amidohydrolase-related" evidence="2">
    <location>
        <begin position="3"/>
        <end position="280"/>
    </location>
</feature>
<dbReference type="GO" id="GO:0016831">
    <property type="term" value="F:carboxy-lyase activity"/>
    <property type="evidence" value="ECO:0007669"/>
    <property type="project" value="InterPro"/>
</dbReference>
<evidence type="ECO:0000313" key="4">
    <source>
        <dbReference type="Proteomes" id="UP000070475"/>
    </source>
</evidence>
<keyword evidence="3" id="KW-0378">Hydrolase</keyword>
<evidence type="ECO:0000256" key="1">
    <source>
        <dbReference type="ARBA" id="ARBA00023239"/>
    </source>
</evidence>
<dbReference type="PANTHER" id="PTHR21240">
    <property type="entry name" value="2-AMINO-3-CARBOXYLMUCONATE-6-SEMIALDEHYDE DECARBOXYLASE"/>
    <property type="match status" value="1"/>
</dbReference>